<protein>
    <submittedName>
        <fullName evidence="1">Uncharacterized protein</fullName>
    </submittedName>
</protein>
<comment type="caution">
    <text evidence="1">The sequence shown here is derived from an EMBL/GenBank/DDBJ whole genome shotgun (WGS) entry which is preliminary data.</text>
</comment>
<dbReference type="AlphaFoldDB" id="A0A1R1JHD0"/>
<evidence type="ECO:0000313" key="1">
    <source>
        <dbReference type="EMBL" id="OMG74670.1"/>
    </source>
</evidence>
<sequence length="146" mass="16048">MNSPHYRNVTGFGEIPTFHDAELFGIAHHRADRELLLQFQRTNGDTGTFRLTGVIAQRVVDFADQNVVSRLLISPAYPFSSTEIAHWLAWLGGRADFGPSPADPERVAQCVDDFSAGRHALFVLEPSAGAEVAVLCETILLRLDDA</sequence>
<proteinExistence type="predicted"/>
<gene>
    <name evidence="1" type="ORF">BW685_04240</name>
</gene>
<accession>A0A1R1JHD0</accession>
<name>A0A1R1JHD0_9BURK</name>
<dbReference type="EMBL" id="MTJZ01000004">
    <property type="protein sequence ID" value="OMG74670.1"/>
    <property type="molecule type" value="Genomic_DNA"/>
</dbReference>
<evidence type="ECO:0000313" key="2">
    <source>
        <dbReference type="Proteomes" id="UP000187194"/>
    </source>
</evidence>
<dbReference type="RefSeq" id="WP_076474930.1">
    <property type="nucleotide sequence ID" value="NZ_MTJZ01000004.1"/>
</dbReference>
<organism evidence="1 2">
    <name type="scientific">Burkholderia ubonensis</name>
    <dbReference type="NCBI Taxonomy" id="101571"/>
    <lineage>
        <taxon>Bacteria</taxon>
        <taxon>Pseudomonadati</taxon>
        <taxon>Pseudomonadota</taxon>
        <taxon>Betaproteobacteria</taxon>
        <taxon>Burkholderiales</taxon>
        <taxon>Burkholderiaceae</taxon>
        <taxon>Burkholderia</taxon>
        <taxon>Burkholderia cepacia complex</taxon>
    </lineage>
</organism>
<reference evidence="1 2" key="1">
    <citation type="submission" date="2017-01" db="EMBL/GenBank/DDBJ databases">
        <title>Phylogeographic, genomic and meropenem susceptibility analysis of Burkholderia ubonensis.</title>
        <authorList>
            <person name="Price E.P."/>
            <person name="Sarovich D.S."/>
            <person name="Webb J.R."/>
            <person name="Hall C.M."/>
            <person name="Sahl J.W."/>
            <person name="Kaestli M."/>
            <person name="Mayo M."/>
            <person name="Harrington G."/>
            <person name="Baker A.L."/>
            <person name="Sidak-Loftis L.C."/>
            <person name="Lummis M."/>
            <person name="Schupp J.M."/>
            <person name="Gillece J.D."/>
            <person name="Tuanyok A."/>
            <person name="Warner J."/>
            <person name="Busch J.D."/>
            <person name="Keim P."/>
            <person name="Currie B.J."/>
            <person name="Wagner D.M."/>
        </authorList>
    </citation>
    <scope>NUCLEOTIDE SEQUENCE [LARGE SCALE GENOMIC DNA]</scope>
    <source>
        <strain evidence="1 2">A21</strain>
    </source>
</reference>
<dbReference type="Proteomes" id="UP000187194">
    <property type="component" value="Unassembled WGS sequence"/>
</dbReference>